<organism evidence="2 3">
    <name type="scientific">Stomoxys calcitrans</name>
    <name type="common">Stable fly</name>
    <name type="synonym">Conops calcitrans</name>
    <dbReference type="NCBI Taxonomy" id="35570"/>
    <lineage>
        <taxon>Eukaryota</taxon>
        <taxon>Metazoa</taxon>
        <taxon>Ecdysozoa</taxon>
        <taxon>Arthropoda</taxon>
        <taxon>Hexapoda</taxon>
        <taxon>Insecta</taxon>
        <taxon>Pterygota</taxon>
        <taxon>Neoptera</taxon>
        <taxon>Endopterygota</taxon>
        <taxon>Diptera</taxon>
        <taxon>Brachycera</taxon>
        <taxon>Muscomorpha</taxon>
        <taxon>Muscoidea</taxon>
        <taxon>Muscidae</taxon>
        <taxon>Stomoxys</taxon>
    </lineage>
</organism>
<name>A0A1I8PU61_STOCA</name>
<dbReference type="EnsemblMetazoa" id="SCAU011164-RA">
    <property type="protein sequence ID" value="SCAU011164-PA"/>
    <property type="gene ID" value="SCAU011164"/>
</dbReference>
<sequence>MKFLFAVLCTLALAFGVQSSVLPWGYPQVVVGDGHSSYTAVSSPWYAGAWAPWAPWGHGVAVDVAPVVGAHAASYVAKTRGAVHAAPLEGHVNSVANVNLAPAPGTL</sequence>
<accession>A0A1I8PU61</accession>
<dbReference type="KEGG" id="scac:106084935"/>
<reference evidence="2" key="1">
    <citation type="submission" date="2020-05" db="UniProtKB">
        <authorList>
            <consortium name="EnsemblMetazoa"/>
        </authorList>
    </citation>
    <scope>IDENTIFICATION</scope>
    <source>
        <strain evidence="2">USDA</strain>
    </source>
</reference>
<keyword evidence="1" id="KW-0732">Signal</keyword>
<feature type="chain" id="PRO_5009327238" evidence="1">
    <location>
        <begin position="20"/>
        <end position="107"/>
    </location>
</feature>
<evidence type="ECO:0000313" key="3">
    <source>
        <dbReference type="Proteomes" id="UP000095300"/>
    </source>
</evidence>
<evidence type="ECO:0000313" key="2">
    <source>
        <dbReference type="EnsemblMetazoa" id="SCAU011164-PA"/>
    </source>
</evidence>
<dbReference type="PANTHER" id="PTHR12336:SF0">
    <property type="entry name" value="ADULT CUTICLE PROTEIN 1-RELATED"/>
    <property type="match status" value="1"/>
</dbReference>
<keyword evidence="3" id="KW-1185">Reference proteome</keyword>
<gene>
    <name evidence="2" type="primary">106084935</name>
</gene>
<dbReference type="PANTHER" id="PTHR12336">
    <property type="entry name" value="ADULT CUTICLE PROTEIN 1-RELATED"/>
    <property type="match status" value="1"/>
</dbReference>
<protein>
    <submittedName>
        <fullName evidence="2">Uncharacterized protein</fullName>
    </submittedName>
</protein>
<dbReference type="Proteomes" id="UP000095300">
    <property type="component" value="Unassembled WGS sequence"/>
</dbReference>
<dbReference type="OrthoDB" id="7743350at2759"/>
<dbReference type="Pfam" id="PF15955">
    <property type="entry name" value="Cuticle_4"/>
    <property type="match status" value="1"/>
</dbReference>
<evidence type="ECO:0000256" key="1">
    <source>
        <dbReference type="SAM" id="SignalP"/>
    </source>
</evidence>
<dbReference type="AlphaFoldDB" id="A0A1I8PU61"/>
<proteinExistence type="predicted"/>
<dbReference type="VEuPathDB" id="VectorBase:SCAU011164"/>
<feature type="signal peptide" evidence="1">
    <location>
        <begin position="1"/>
        <end position="19"/>
    </location>
</feature>
<dbReference type="InterPro" id="IPR031874">
    <property type="entry name" value="Cuticle_Acp1"/>
</dbReference>